<dbReference type="STRING" id="1229521.D791_02842"/>
<sequence length="170" mass="18500">MPRKQRHVSLTTLLIVGEGSDDKAFIDHLKNLFQQRYSGRKVTVKAGDGGSPGNIITHASRAYQAEAYNQRYLVLDADIPPTPAEQKNAQAAGYGIILWQPQCLEGALLDVLGEGVQAHESSQALKQRLHPRLAAHHTRPEAYAVLFSQPVLAATQNSSVAEVRDLLLGA</sequence>
<dbReference type="OrthoDB" id="6902816at2"/>
<reference evidence="2" key="1">
    <citation type="submission" date="2012-11" db="EMBL/GenBank/DDBJ databases">
        <authorList>
            <person name="Singh A."/>
            <person name="Pinnaka A.K."/>
            <person name="Vaidya B."/>
        </authorList>
    </citation>
    <scope>NUCLEOTIDE SEQUENCE [LARGE SCALE GENOMIC DNA]</scope>
    <source>
        <strain evidence="2">AK23</strain>
    </source>
</reference>
<name>W9UT57_9GAMM</name>
<keyword evidence="2" id="KW-1185">Reference proteome</keyword>
<dbReference type="AlphaFoldDB" id="W9UT57"/>
<dbReference type="PATRIC" id="fig|1229521.3.peg.2874"/>
<gene>
    <name evidence="1" type="ORF">D791_02842</name>
</gene>
<organism evidence="1 2">
    <name type="scientific">Nitrincola nitratireducens</name>
    <dbReference type="NCBI Taxonomy" id="1229521"/>
    <lineage>
        <taxon>Bacteria</taxon>
        <taxon>Pseudomonadati</taxon>
        <taxon>Pseudomonadota</taxon>
        <taxon>Gammaproteobacteria</taxon>
        <taxon>Oceanospirillales</taxon>
        <taxon>Oceanospirillaceae</taxon>
        <taxon>Nitrincola</taxon>
    </lineage>
</organism>
<accession>W9UT57</accession>
<dbReference type="Proteomes" id="UP000019464">
    <property type="component" value="Unassembled WGS sequence"/>
</dbReference>
<dbReference type="RefSeq" id="WP_036512366.1">
    <property type="nucleotide sequence ID" value="NZ_AONB01000015.1"/>
</dbReference>
<proteinExistence type="predicted"/>
<dbReference type="EMBL" id="AONB01000015">
    <property type="protein sequence ID" value="EXJ10284.1"/>
    <property type="molecule type" value="Genomic_DNA"/>
</dbReference>
<evidence type="ECO:0008006" key="3">
    <source>
        <dbReference type="Google" id="ProtNLM"/>
    </source>
</evidence>
<evidence type="ECO:0000313" key="1">
    <source>
        <dbReference type="EMBL" id="EXJ10284.1"/>
    </source>
</evidence>
<comment type="caution">
    <text evidence="1">The sequence shown here is derived from an EMBL/GenBank/DDBJ whole genome shotgun (WGS) entry which is preliminary data.</text>
</comment>
<evidence type="ECO:0000313" key="2">
    <source>
        <dbReference type="Proteomes" id="UP000019464"/>
    </source>
</evidence>
<protein>
    <recommendedName>
        <fullName evidence="3">RloB domain-containing protein</fullName>
    </recommendedName>
</protein>
<reference evidence="1 2" key="2">
    <citation type="journal article" date="2015" name="Syst. Appl. Microbiol.">
        <title>Nitrincola nitratireducens sp. nov. isolated from a haloalkaline crater lake.</title>
        <authorList>
            <person name="Singh A."/>
            <person name="Vaidya B."/>
            <person name="Tanuku N.R."/>
            <person name="Pinnaka A.K."/>
        </authorList>
    </citation>
    <scope>NUCLEOTIDE SEQUENCE [LARGE SCALE GENOMIC DNA]</scope>
    <source>
        <strain evidence="1 2">AK23</strain>
    </source>
</reference>